<dbReference type="PROSITE" id="PS51462">
    <property type="entry name" value="NUDIX"/>
    <property type="match status" value="1"/>
</dbReference>
<organism evidence="5 6">
    <name type="scientific">Sulfobacillus thermosulfidooxidans (strain DSM 9293 / VKM B-1269 / AT-1)</name>
    <dbReference type="NCBI Taxonomy" id="929705"/>
    <lineage>
        <taxon>Bacteria</taxon>
        <taxon>Bacillati</taxon>
        <taxon>Bacillota</taxon>
        <taxon>Clostridia</taxon>
        <taxon>Eubacteriales</taxon>
        <taxon>Clostridiales Family XVII. Incertae Sedis</taxon>
        <taxon>Sulfobacillus</taxon>
    </lineage>
</organism>
<sequence>MVMGGYVVKNEDQGLTPARIGQILEALALDGQHYADNVYDQARYARIHKLARILGGLPEDAPLLSEITPVTPKVGVDGAVINGDAILLIQRKDTEKWALPGGAVEVGERPSRAVIREVEEETGIHMKPDNVVGVFDNWMDRRVVSHHLYHIVIRGHKIGGTIKPQPEEILAAGWFTMDQLPPADAFHPGHYERVLKALRGVIGYVD</sequence>
<comment type="cofactor">
    <cofactor evidence="1">
        <name>Mg(2+)</name>
        <dbReference type="ChEBI" id="CHEBI:18420"/>
    </cofactor>
</comment>
<dbReference type="PANTHER" id="PTHR43046:SF16">
    <property type="entry name" value="ADP-RIBOSE PYROPHOSPHATASE YJHB-RELATED"/>
    <property type="match status" value="1"/>
</dbReference>
<reference evidence="6" key="1">
    <citation type="submission" date="2017-04" db="EMBL/GenBank/DDBJ databases">
        <authorList>
            <person name="Varghese N."/>
            <person name="Submissions S."/>
        </authorList>
    </citation>
    <scope>NUCLEOTIDE SEQUENCE [LARGE SCALE GENOMIC DNA]</scope>
    <source>
        <strain evidence="6">DSM 9293</strain>
    </source>
</reference>
<evidence type="ECO:0000313" key="6">
    <source>
        <dbReference type="Proteomes" id="UP000192660"/>
    </source>
</evidence>
<comment type="similarity">
    <text evidence="3">Belongs to the Nudix hydrolase family.</text>
</comment>
<evidence type="ECO:0000259" key="4">
    <source>
        <dbReference type="PROSITE" id="PS51462"/>
    </source>
</evidence>
<dbReference type="InterPro" id="IPR000086">
    <property type="entry name" value="NUDIX_hydrolase_dom"/>
</dbReference>
<dbReference type="Gene3D" id="3.90.79.10">
    <property type="entry name" value="Nucleoside Triphosphate Pyrophosphohydrolase"/>
    <property type="match status" value="1"/>
</dbReference>
<dbReference type="AlphaFoldDB" id="A0A1W1W7F0"/>
<dbReference type="OrthoDB" id="9804442at2"/>
<dbReference type="InterPro" id="IPR015797">
    <property type="entry name" value="NUDIX_hydrolase-like_dom_sf"/>
</dbReference>
<dbReference type="InterPro" id="IPR020084">
    <property type="entry name" value="NUDIX_hydrolase_CS"/>
</dbReference>
<dbReference type="InterPro" id="IPR020476">
    <property type="entry name" value="Nudix_hydrolase"/>
</dbReference>
<evidence type="ECO:0000256" key="1">
    <source>
        <dbReference type="ARBA" id="ARBA00001946"/>
    </source>
</evidence>
<keyword evidence="6" id="KW-1185">Reference proteome</keyword>
<keyword evidence="2 3" id="KW-0378">Hydrolase</keyword>
<dbReference type="Pfam" id="PF00293">
    <property type="entry name" value="NUDIX"/>
    <property type="match status" value="1"/>
</dbReference>
<dbReference type="GO" id="GO:0016787">
    <property type="term" value="F:hydrolase activity"/>
    <property type="evidence" value="ECO:0007669"/>
    <property type="project" value="UniProtKB-KW"/>
</dbReference>
<gene>
    <name evidence="5" type="ORF">SAMN00768000_0432</name>
</gene>
<accession>A0A1W1W7F0</accession>
<protein>
    <submittedName>
        <fullName evidence="5">ADP-ribose pyrophosphatase YjhB, NUDIX family</fullName>
    </submittedName>
</protein>
<dbReference type="SUPFAM" id="SSF55811">
    <property type="entry name" value="Nudix"/>
    <property type="match status" value="1"/>
</dbReference>
<feature type="domain" description="Nudix hydrolase" evidence="4">
    <location>
        <begin position="71"/>
        <end position="197"/>
    </location>
</feature>
<proteinExistence type="inferred from homology"/>
<evidence type="ECO:0000313" key="5">
    <source>
        <dbReference type="EMBL" id="SMC02214.1"/>
    </source>
</evidence>
<dbReference type="Gene3D" id="6.10.250.1120">
    <property type="match status" value="1"/>
</dbReference>
<evidence type="ECO:0000256" key="3">
    <source>
        <dbReference type="RuleBase" id="RU003476"/>
    </source>
</evidence>
<dbReference type="EMBL" id="FWWY01000001">
    <property type="protein sequence ID" value="SMC02214.1"/>
    <property type="molecule type" value="Genomic_DNA"/>
</dbReference>
<dbReference type="PROSITE" id="PS00893">
    <property type="entry name" value="NUDIX_BOX"/>
    <property type="match status" value="1"/>
</dbReference>
<evidence type="ECO:0000256" key="2">
    <source>
        <dbReference type="ARBA" id="ARBA00022801"/>
    </source>
</evidence>
<dbReference type="PRINTS" id="PR00502">
    <property type="entry name" value="NUDIXFAMILY"/>
</dbReference>
<dbReference type="STRING" id="28034.BFX07_03090"/>
<dbReference type="Proteomes" id="UP000192660">
    <property type="component" value="Unassembled WGS sequence"/>
</dbReference>
<name>A0A1W1W7F0_SULTA</name>
<dbReference type="PANTHER" id="PTHR43046">
    <property type="entry name" value="GDP-MANNOSE MANNOSYL HYDROLASE"/>
    <property type="match status" value="1"/>
</dbReference>